<protein>
    <submittedName>
        <fullName evidence="1">Uncharacterized protein</fullName>
    </submittedName>
</protein>
<comment type="caution">
    <text evidence="1">The sequence shown here is derived from an EMBL/GenBank/DDBJ whole genome shotgun (WGS) entry which is preliminary data.</text>
</comment>
<sequence>MKWKNQVGLGCASMLKLSNISSLVSRKNSTCFYQFLSLVEYSTESSFSLLSFSNIKVFHAKAIKNGSVPNLSTGNYILDIYVKYHDFASVQKLFDEFPTRDVKSWTILISGFARFGYYWDGLYYFGKMLAEGSVFPNEYTFSSVLKCCPSVTNGLLTGKAIHGWIIRNGVDTDVALQNAILDLYVKCVTSDYAERLFETMGDRNVVSWNIMMAANISKGDIEKCLDFFSRLPVKDVSSWNTIIDGCLQHGFLGDALGLLYEMVNFGPSFTKFTFSISLALLSSLRSLKLGRQVHGQLLRVGRGDDAFVWTSLVDMYCKCGQMQKSDRIFNMLYQAIGKEKHRKISYDDHTTLSLTWSAMISGYVQNGMLMDALKSFRSMVREKVDVNMVTLTTIVTASADARLLELGQQIHARILKSGCKPDVHLSSSMVNMYAKCGTLQDAMSLFTQSKTRNVVLWTAMISSLAIHGHGEEAVQLFQTMQNEGMTPNQVTFLGVLTACSYAGLVREGCEYFRMMREVYGLKPGVEHFTCMVDLYGRAGRLDDIKNFIFENNISHITSVWTAFLASCQLHKNIEMAKWVSEKLFDLEPSEAAPYVLLSKTCSTYGTWEEGAKLRGLMRNRKVKKLPGQSWI</sequence>
<evidence type="ECO:0000313" key="1">
    <source>
        <dbReference type="EMBL" id="KAI5648953.1"/>
    </source>
</evidence>
<name>A0ACB9ZPI2_CATRO</name>
<gene>
    <name evidence="1" type="ORF">M9H77_34958</name>
</gene>
<keyword evidence="2" id="KW-1185">Reference proteome</keyword>
<reference evidence="2" key="1">
    <citation type="journal article" date="2023" name="Nat. Plants">
        <title>Single-cell RNA sequencing provides a high-resolution roadmap for understanding the multicellular compartmentation of specialized metabolism.</title>
        <authorList>
            <person name="Sun S."/>
            <person name="Shen X."/>
            <person name="Li Y."/>
            <person name="Li Y."/>
            <person name="Wang S."/>
            <person name="Li R."/>
            <person name="Zhang H."/>
            <person name="Shen G."/>
            <person name="Guo B."/>
            <person name="Wei J."/>
            <person name="Xu J."/>
            <person name="St-Pierre B."/>
            <person name="Chen S."/>
            <person name="Sun C."/>
        </authorList>
    </citation>
    <scope>NUCLEOTIDE SEQUENCE [LARGE SCALE GENOMIC DNA]</scope>
</reference>
<accession>A0ACB9ZPI2</accession>
<dbReference type="Proteomes" id="UP001060085">
    <property type="component" value="Linkage Group LG08"/>
</dbReference>
<evidence type="ECO:0000313" key="2">
    <source>
        <dbReference type="Proteomes" id="UP001060085"/>
    </source>
</evidence>
<dbReference type="EMBL" id="CM044708">
    <property type="protein sequence ID" value="KAI5648953.1"/>
    <property type="molecule type" value="Genomic_DNA"/>
</dbReference>
<organism evidence="1 2">
    <name type="scientific">Catharanthus roseus</name>
    <name type="common">Madagascar periwinkle</name>
    <name type="synonym">Vinca rosea</name>
    <dbReference type="NCBI Taxonomy" id="4058"/>
    <lineage>
        <taxon>Eukaryota</taxon>
        <taxon>Viridiplantae</taxon>
        <taxon>Streptophyta</taxon>
        <taxon>Embryophyta</taxon>
        <taxon>Tracheophyta</taxon>
        <taxon>Spermatophyta</taxon>
        <taxon>Magnoliopsida</taxon>
        <taxon>eudicotyledons</taxon>
        <taxon>Gunneridae</taxon>
        <taxon>Pentapetalae</taxon>
        <taxon>asterids</taxon>
        <taxon>lamiids</taxon>
        <taxon>Gentianales</taxon>
        <taxon>Apocynaceae</taxon>
        <taxon>Rauvolfioideae</taxon>
        <taxon>Vinceae</taxon>
        <taxon>Catharanthinae</taxon>
        <taxon>Catharanthus</taxon>
    </lineage>
</organism>
<proteinExistence type="predicted"/>